<dbReference type="InterPro" id="IPR026444">
    <property type="entry name" value="Secre_tail"/>
</dbReference>
<reference evidence="2 3" key="1">
    <citation type="submission" date="2024-09" db="EMBL/GenBank/DDBJ databases">
        <authorList>
            <person name="D'Angelo T."/>
        </authorList>
    </citation>
    <scope>NUCLEOTIDE SEQUENCE [LARGE SCALE GENOMIC DNA]</scope>
    <source>
        <strain evidence="2">SAG AM-320-E07</strain>
    </source>
</reference>
<proteinExistence type="predicted"/>
<dbReference type="Pfam" id="PF13860">
    <property type="entry name" value="FlgD_ig"/>
    <property type="match status" value="1"/>
</dbReference>
<evidence type="ECO:0000259" key="1">
    <source>
        <dbReference type="Pfam" id="PF13860"/>
    </source>
</evidence>
<protein>
    <submittedName>
        <fullName evidence="2">FlgD immunoglobulin-like domain containing protein</fullName>
    </submittedName>
</protein>
<evidence type="ECO:0000313" key="3">
    <source>
        <dbReference type="Proteomes" id="UP001593833"/>
    </source>
</evidence>
<accession>A0ABV6YKC2</accession>
<feature type="non-terminal residue" evidence="2">
    <location>
        <position position="1"/>
    </location>
</feature>
<dbReference type="Proteomes" id="UP001593833">
    <property type="component" value="Unassembled WGS sequence"/>
</dbReference>
<dbReference type="EMBL" id="JBHPKH010000038">
    <property type="protein sequence ID" value="MFC1572780.1"/>
    <property type="molecule type" value="Genomic_DNA"/>
</dbReference>
<dbReference type="NCBIfam" id="TIGR04183">
    <property type="entry name" value="Por_Secre_tail"/>
    <property type="match status" value="1"/>
</dbReference>
<dbReference type="Gene3D" id="2.60.40.4070">
    <property type="match status" value="1"/>
</dbReference>
<evidence type="ECO:0000313" key="2">
    <source>
        <dbReference type="EMBL" id="MFC1572780.1"/>
    </source>
</evidence>
<sequence length="274" mass="30516">INVVAYDGAEQKVFESGGYDFIEAELVDEEDDQLKVYEIHPGTSPALAAAIGFPPGKSFHFVLSDTVYFDNRIPPRGSTYATLLEVQSPPVDYIYADGQYWDDTEYHLPVTAEQVEVTLYYQSTSKEYIEFLRDENTTNSAGQDLYNAWVAQGKCPPEVMAQASTPVAVIPTAVEERESGVSLKYSLSQAQPNPFDGSTTIRYSLGNRTHVEVAVYDVRGRRVRTMVDGVQDAGDHRLEWNGADQGGQTLGSGIYFMRYEAAGRVIWRKATLLR</sequence>
<feature type="domain" description="FlgD/Vpr Ig-like" evidence="1">
    <location>
        <begin position="207"/>
        <end position="259"/>
    </location>
</feature>
<comment type="caution">
    <text evidence="2">The sequence shown here is derived from an EMBL/GenBank/DDBJ whole genome shotgun (WGS) entry which is preliminary data.</text>
</comment>
<keyword evidence="3" id="KW-1185">Reference proteome</keyword>
<organism evidence="2 3">
    <name type="scientific">Eiseniibacteriota bacterium</name>
    <dbReference type="NCBI Taxonomy" id="2212470"/>
    <lineage>
        <taxon>Bacteria</taxon>
        <taxon>Candidatus Eiseniibacteriota</taxon>
    </lineage>
</organism>
<name>A0ABV6YKC2_UNCEI</name>
<gene>
    <name evidence="2" type="ORF">ACFL6M_04195</name>
</gene>
<dbReference type="InterPro" id="IPR025965">
    <property type="entry name" value="FlgD/Vpr_Ig-like"/>
</dbReference>